<dbReference type="EMBL" id="GBXM01035667">
    <property type="protein sequence ID" value="JAH72910.1"/>
    <property type="molecule type" value="Transcribed_RNA"/>
</dbReference>
<evidence type="ECO:0000256" key="1">
    <source>
        <dbReference type="SAM" id="MobiDB-lite"/>
    </source>
</evidence>
<feature type="compositionally biased region" description="Basic and acidic residues" evidence="1">
    <location>
        <begin position="1"/>
        <end position="10"/>
    </location>
</feature>
<accession>A0A0E9V643</accession>
<proteinExistence type="predicted"/>
<organism evidence="2">
    <name type="scientific">Anguilla anguilla</name>
    <name type="common">European freshwater eel</name>
    <name type="synonym">Muraena anguilla</name>
    <dbReference type="NCBI Taxonomy" id="7936"/>
    <lineage>
        <taxon>Eukaryota</taxon>
        <taxon>Metazoa</taxon>
        <taxon>Chordata</taxon>
        <taxon>Craniata</taxon>
        <taxon>Vertebrata</taxon>
        <taxon>Euteleostomi</taxon>
        <taxon>Actinopterygii</taxon>
        <taxon>Neopterygii</taxon>
        <taxon>Teleostei</taxon>
        <taxon>Anguilliformes</taxon>
        <taxon>Anguillidae</taxon>
        <taxon>Anguilla</taxon>
    </lineage>
</organism>
<reference evidence="2" key="2">
    <citation type="journal article" date="2015" name="Fish Shellfish Immunol.">
        <title>Early steps in the European eel (Anguilla anguilla)-Vibrio vulnificus interaction in the gills: Role of the RtxA13 toxin.</title>
        <authorList>
            <person name="Callol A."/>
            <person name="Pajuelo D."/>
            <person name="Ebbesson L."/>
            <person name="Teles M."/>
            <person name="MacKenzie S."/>
            <person name="Amaro C."/>
        </authorList>
    </citation>
    <scope>NUCLEOTIDE SEQUENCE</scope>
</reference>
<reference evidence="2" key="1">
    <citation type="submission" date="2014-11" db="EMBL/GenBank/DDBJ databases">
        <authorList>
            <person name="Amaro Gonzalez C."/>
        </authorList>
    </citation>
    <scope>NUCLEOTIDE SEQUENCE</scope>
</reference>
<name>A0A0E9V643_ANGAN</name>
<dbReference type="AlphaFoldDB" id="A0A0E9V643"/>
<protein>
    <submittedName>
        <fullName evidence="2">Uncharacterized protein</fullName>
    </submittedName>
</protein>
<feature type="region of interest" description="Disordered" evidence="1">
    <location>
        <begin position="1"/>
        <end position="53"/>
    </location>
</feature>
<evidence type="ECO:0000313" key="2">
    <source>
        <dbReference type="EMBL" id="JAH72910.1"/>
    </source>
</evidence>
<sequence>MAENGDRSSDTDGQGLHKHTAVFKLPSTPPVARPSHNSCLISRPQVFTSQLER</sequence>
<feature type="compositionally biased region" description="Polar residues" evidence="1">
    <location>
        <begin position="35"/>
        <end position="53"/>
    </location>
</feature>